<proteinExistence type="predicted"/>
<reference evidence="2 3" key="1">
    <citation type="journal article" date="2010" name="J. Bacteriol.">
        <title>Genome sequence of the oligotrophic marine Gammaproteobacterium HTCC2143, isolated from the Oregon Coast.</title>
        <authorList>
            <person name="Oh H.M."/>
            <person name="Kang I."/>
            <person name="Ferriera S."/>
            <person name="Giovannoni S.J."/>
            <person name="Cho J.C."/>
        </authorList>
    </citation>
    <scope>NUCLEOTIDE SEQUENCE [LARGE SCALE GENOMIC DNA]</scope>
    <source>
        <strain evidence="2 3">HTCC2143</strain>
    </source>
</reference>
<dbReference type="PIRSF" id="PIRSF036888">
    <property type="entry name" value="HDGYPm_UCP036888"/>
    <property type="match status" value="1"/>
</dbReference>
<dbReference type="eggNOG" id="COG2606">
    <property type="taxonomic scope" value="Bacteria"/>
</dbReference>
<dbReference type="SUPFAM" id="SSF55826">
    <property type="entry name" value="YbaK/ProRS associated domain"/>
    <property type="match status" value="1"/>
</dbReference>
<gene>
    <name evidence="2" type="ORF">GP2143_16166</name>
</gene>
<dbReference type="InterPro" id="IPR014627">
    <property type="entry name" value="UCP036888_HDGYP-like"/>
</dbReference>
<comment type="caution">
    <text evidence="2">The sequence shown here is derived from an EMBL/GenBank/DDBJ whole genome shotgun (WGS) entry which is preliminary data.</text>
</comment>
<dbReference type="OrthoDB" id="7001648at2"/>
<dbReference type="Proteomes" id="UP000004931">
    <property type="component" value="Unassembled WGS sequence"/>
</dbReference>
<dbReference type="Pfam" id="PF08668">
    <property type="entry name" value="HDOD"/>
    <property type="match status" value="1"/>
</dbReference>
<dbReference type="InterPro" id="IPR013976">
    <property type="entry name" value="HDOD"/>
</dbReference>
<organism evidence="2 3">
    <name type="scientific">marine gamma proteobacterium HTCC2143</name>
    <dbReference type="NCBI Taxonomy" id="247633"/>
    <lineage>
        <taxon>Bacteria</taxon>
        <taxon>Pseudomonadati</taxon>
        <taxon>Pseudomonadota</taxon>
        <taxon>Gammaproteobacteria</taxon>
        <taxon>Cellvibrionales</taxon>
        <taxon>Spongiibacteraceae</taxon>
        <taxon>BD1-7 clade</taxon>
    </lineage>
</organism>
<dbReference type="PANTHER" id="PTHR33525">
    <property type="match status" value="1"/>
</dbReference>
<sequence>MPVAAIIEERLSQQNSVFGISEAVASDGHFGDAKTTIFEDQHGKLQAIYSGDSILDVEALCRLTQRQLSVVSPAAIASICDQLTLERLTTIPTVLGLELIVDQRLLDTTELTLDSGSKHYVITINNEQFRNLIGDAQTGTYTVLESELVTSSLEGVNDVNQITMAIANFTQLRIKQRLQDTVEFPPMPETAQRILKLRINPDANIQDLTDIVESDPPLAAQVVSWATSPYYAAPGEIKSVHDAIVRVLGFDLVLNLALGLALGKTLSLPKDSAQGFTPYWEQAIYTATAIEALVGAIPARDRPNMGIAYLSGLLHNFGYLILAEVFPPYFSNICRYQEANPYSNHCHIERHLLGVDRDQLGSWLMRLWDMPEEVSSALRFQNDVEFDQQHGAYANLLFIAKRLLRKHGMGDAPLVDIPAGLYARLQLDPERAEDAIITMLESAEELEIMVSNLAA</sequence>
<dbReference type="AlphaFoldDB" id="A0Y9K3"/>
<name>A0Y9K3_9GAMM</name>
<protein>
    <recommendedName>
        <fullName evidence="1">HDOD domain-containing protein</fullName>
    </recommendedName>
</protein>
<dbReference type="PANTHER" id="PTHR33525:SF3">
    <property type="entry name" value="RIBONUCLEASE Y"/>
    <property type="match status" value="1"/>
</dbReference>
<accession>A0Y9K3</accession>
<dbReference type="InterPro" id="IPR036754">
    <property type="entry name" value="YbaK/aa-tRNA-synt-asso_dom_sf"/>
</dbReference>
<dbReference type="PROSITE" id="PS51833">
    <property type="entry name" value="HDOD"/>
    <property type="match status" value="1"/>
</dbReference>
<evidence type="ECO:0000313" key="2">
    <source>
        <dbReference type="EMBL" id="EAW32807.1"/>
    </source>
</evidence>
<dbReference type="SUPFAM" id="SSF109604">
    <property type="entry name" value="HD-domain/PDEase-like"/>
    <property type="match status" value="1"/>
</dbReference>
<dbReference type="Gene3D" id="3.90.960.10">
    <property type="entry name" value="YbaK/aminoacyl-tRNA synthetase-associated domain"/>
    <property type="match status" value="1"/>
</dbReference>
<dbReference type="eggNOG" id="COG1639">
    <property type="taxonomic scope" value="Bacteria"/>
</dbReference>
<dbReference type="STRING" id="247633.GP2143_16166"/>
<evidence type="ECO:0000313" key="3">
    <source>
        <dbReference type="Proteomes" id="UP000004931"/>
    </source>
</evidence>
<keyword evidence="3" id="KW-1185">Reference proteome</keyword>
<feature type="domain" description="HDOD" evidence="1">
    <location>
        <begin position="184"/>
        <end position="384"/>
    </location>
</feature>
<dbReference type="Gene3D" id="1.10.3210.10">
    <property type="entry name" value="Hypothetical protein af1432"/>
    <property type="match status" value="1"/>
</dbReference>
<dbReference type="InterPro" id="IPR007214">
    <property type="entry name" value="YbaK/aa-tRNA-synth-assoc-dom"/>
</dbReference>
<dbReference type="Pfam" id="PF04073">
    <property type="entry name" value="tRNA_edit"/>
    <property type="match status" value="1"/>
</dbReference>
<dbReference type="EMBL" id="AAVT01000001">
    <property type="protein sequence ID" value="EAW32807.1"/>
    <property type="molecule type" value="Genomic_DNA"/>
</dbReference>
<dbReference type="InterPro" id="IPR052340">
    <property type="entry name" value="RNase_Y/CdgJ"/>
</dbReference>
<dbReference type="GO" id="GO:0002161">
    <property type="term" value="F:aminoacyl-tRNA deacylase activity"/>
    <property type="evidence" value="ECO:0007669"/>
    <property type="project" value="InterPro"/>
</dbReference>
<evidence type="ECO:0000259" key="1">
    <source>
        <dbReference type="PROSITE" id="PS51833"/>
    </source>
</evidence>